<evidence type="ECO:0000313" key="2">
    <source>
        <dbReference type="Proteomes" id="UP000006732"/>
    </source>
</evidence>
<dbReference type="eggNOG" id="ENOG5031WQ8">
    <property type="taxonomic scope" value="Bacteria"/>
</dbReference>
<protein>
    <recommendedName>
        <fullName evidence="3">6-phosphogluconate dehydrogenase</fullName>
    </recommendedName>
</protein>
<proteinExistence type="predicted"/>
<dbReference type="HOGENOM" id="CLU_136707_2_0_7"/>
<dbReference type="EMBL" id="CP000482">
    <property type="protein sequence ID" value="ABL00113.1"/>
    <property type="molecule type" value="Genomic_DNA"/>
</dbReference>
<dbReference type="KEGG" id="ppd:Ppro_2508"/>
<sequence length="124" mass="13567">MALTRKKVLVSLAAAVALLVIGFAGYVWLALHWSFSGGERVGYVQKISQKGWVVKTWEGELQLISVPGAAPEKFLFSVREDAVAERINAVVGKKVALSYEQHKGVPSTIFGETEYFVSGIRVVE</sequence>
<dbReference type="OrthoDB" id="9794557at2"/>
<dbReference type="AlphaFoldDB" id="A1ARZ2"/>
<accession>A1ARZ2</accession>
<organism evidence="1 2">
    <name type="scientific">Pelobacter propionicus (strain DSM 2379 / NBRC 103807 / OttBd1)</name>
    <dbReference type="NCBI Taxonomy" id="338966"/>
    <lineage>
        <taxon>Bacteria</taxon>
        <taxon>Pseudomonadati</taxon>
        <taxon>Thermodesulfobacteriota</taxon>
        <taxon>Desulfuromonadia</taxon>
        <taxon>Desulfuromonadales</taxon>
        <taxon>Desulfuromonadaceae</taxon>
        <taxon>Pelobacter</taxon>
    </lineage>
</organism>
<dbReference type="RefSeq" id="WP_011736367.1">
    <property type="nucleotide sequence ID" value="NC_008609.1"/>
</dbReference>
<keyword evidence="2" id="KW-1185">Reference proteome</keyword>
<name>A1ARZ2_PELPD</name>
<dbReference type="Proteomes" id="UP000006732">
    <property type="component" value="Chromosome"/>
</dbReference>
<evidence type="ECO:0000313" key="1">
    <source>
        <dbReference type="EMBL" id="ABL00113.1"/>
    </source>
</evidence>
<gene>
    <name evidence="1" type="ordered locus">Ppro_2508</name>
</gene>
<reference evidence="1 2" key="1">
    <citation type="submission" date="2006-10" db="EMBL/GenBank/DDBJ databases">
        <title>Complete sequence of chromosome of Pelobacter propionicus DSM 2379.</title>
        <authorList>
            <consortium name="US DOE Joint Genome Institute"/>
            <person name="Copeland A."/>
            <person name="Lucas S."/>
            <person name="Lapidus A."/>
            <person name="Barry K."/>
            <person name="Detter J.C."/>
            <person name="Glavina del Rio T."/>
            <person name="Hammon N."/>
            <person name="Israni S."/>
            <person name="Dalin E."/>
            <person name="Tice H."/>
            <person name="Pitluck S."/>
            <person name="Saunders E."/>
            <person name="Brettin T."/>
            <person name="Bruce D."/>
            <person name="Han C."/>
            <person name="Tapia R."/>
            <person name="Schmutz J."/>
            <person name="Larimer F."/>
            <person name="Land M."/>
            <person name="Hauser L."/>
            <person name="Kyrpides N."/>
            <person name="Kim E."/>
            <person name="Lovley D."/>
            <person name="Richardson P."/>
        </authorList>
    </citation>
    <scope>NUCLEOTIDE SEQUENCE [LARGE SCALE GENOMIC DNA]</scope>
    <source>
        <strain evidence="2">DSM 2379 / NBRC 103807 / OttBd1</strain>
    </source>
</reference>
<dbReference type="STRING" id="338966.Ppro_2508"/>
<evidence type="ECO:0008006" key="3">
    <source>
        <dbReference type="Google" id="ProtNLM"/>
    </source>
</evidence>